<reference evidence="2 3" key="1">
    <citation type="submission" date="2020-08" db="EMBL/GenBank/DDBJ databases">
        <title>A Genomic Blueprint of the Chicken Gut Microbiome.</title>
        <authorList>
            <person name="Gilroy R."/>
            <person name="Ravi A."/>
            <person name="Getino M."/>
            <person name="Pursley I."/>
            <person name="Horton D.L."/>
            <person name="Alikhan N.-F."/>
            <person name="Baker D."/>
            <person name="Gharbi K."/>
            <person name="Hall N."/>
            <person name="Watson M."/>
            <person name="Adriaenssens E.M."/>
            <person name="Foster-Nyarko E."/>
            <person name="Jarju S."/>
            <person name="Secka A."/>
            <person name="Antonio M."/>
            <person name="Oren A."/>
            <person name="Chaudhuri R."/>
            <person name="La Ragione R.M."/>
            <person name="Hildebrand F."/>
            <person name="Pallen M.J."/>
        </authorList>
    </citation>
    <scope>NUCLEOTIDE SEQUENCE [LARGE SCALE GENOMIC DNA]</scope>
    <source>
        <strain evidence="2 3">Sa1CVN1</strain>
    </source>
</reference>
<protein>
    <submittedName>
        <fullName evidence="2">DUF3575 domain-containing protein</fullName>
    </submittedName>
</protein>
<keyword evidence="3" id="KW-1185">Reference proteome</keyword>
<dbReference type="Pfam" id="PF12099">
    <property type="entry name" value="DUF3575"/>
    <property type="match status" value="1"/>
</dbReference>
<name>A0ABR8Y4W6_9BACT</name>
<dbReference type="RefSeq" id="WP_087247292.1">
    <property type="nucleotide sequence ID" value="NZ_JACSPP010000003.1"/>
</dbReference>
<sequence length="191" mass="21984">MKRLLFVLLSCIGLSVSAQNWAVKTNLLYDMTATMNLGAEVRMSPQWTLDVSANWNPWTFSDNKKWKQLSFQPEARYWFCEAFNGHFLGAHLLGGIYNMSNWDTDFTFLGTDFGKLKDHRYEGWMLGAGIAYGYQWILSKHWSIEAEIGIGYVYSRYDKYRCAGCGRKTEEGKSHHFVGPTKAAVNLIYVF</sequence>
<feature type="signal peptide" evidence="1">
    <location>
        <begin position="1"/>
        <end position="18"/>
    </location>
</feature>
<proteinExistence type="predicted"/>
<dbReference type="Gene3D" id="2.40.128.130">
    <property type="entry name" value="Autotransporter beta-domain"/>
    <property type="match status" value="1"/>
</dbReference>
<organism evidence="2 3">
    <name type="scientific">Phocaeicola intestinalis</name>
    <dbReference type="NCBI Taxonomy" id="2762212"/>
    <lineage>
        <taxon>Bacteria</taxon>
        <taxon>Pseudomonadati</taxon>
        <taxon>Bacteroidota</taxon>
        <taxon>Bacteroidia</taxon>
        <taxon>Bacteroidales</taxon>
        <taxon>Bacteroidaceae</taxon>
        <taxon>Phocaeicola</taxon>
    </lineage>
</organism>
<dbReference type="InterPro" id="IPR036709">
    <property type="entry name" value="Autotransporte_beta_dom_sf"/>
</dbReference>
<evidence type="ECO:0000313" key="3">
    <source>
        <dbReference type="Proteomes" id="UP000620874"/>
    </source>
</evidence>
<evidence type="ECO:0000256" key="1">
    <source>
        <dbReference type="SAM" id="SignalP"/>
    </source>
</evidence>
<dbReference type="Proteomes" id="UP000620874">
    <property type="component" value="Unassembled WGS sequence"/>
</dbReference>
<dbReference type="EMBL" id="JACSPP010000003">
    <property type="protein sequence ID" value="MBD8039173.1"/>
    <property type="molecule type" value="Genomic_DNA"/>
</dbReference>
<gene>
    <name evidence="2" type="ORF">H9625_01685</name>
</gene>
<dbReference type="SUPFAM" id="SSF103515">
    <property type="entry name" value="Autotransporter"/>
    <property type="match status" value="1"/>
</dbReference>
<keyword evidence="1" id="KW-0732">Signal</keyword>
<accession>A0ABR8Y4W6</accession>
<dbReference type="InterPro" id="IPR021958">
    <property type="entry name" value="DUF3575"/>
</dbReference>
<feature type="chain" id="PRO_5046147609" evidence="1">
    <location>
        <begin position="19"/>
        <end position="191"/>
    </location>
</feature>
<comment type="caution">
    <text evidence="2">The sequence shown here is derived from an EMBL/GenBank/DDBJ whole genome shotgun (WGS) entry which is preliminary data.</text>
</comment>
<evidence type="ECO:0000313" key="2">
    <source>
        <dbReference type="EMBL" id="MBD8039173.1"/>
    </source>
</evidence>